<dbReference type="KEGG" id="vne:CFK40_05290"/>
<keyword evidence="2" id="KW-0560">Oxidoreductase</keyword>
<dbReference type="EMBL" id="CP022437">
    <property type="protein sequence ID" value="ASN07305.1"/>
    <property type="molecule type" value="Genomic_DNA"/>
</dbReference>
<dbReference type="GO" id="GO:0016491">
    <property type="term" value="F:oxidoreductase activity"/>
    <property type="evidence" value="ECO:0007669"/>
    <property type="project" value="UniProtKB-KW"/>
</dbReference>
<dbReference type="PANTHER" id="PTHR24321:SF8">
    <property type="entry name" value="ESTRADIOL 17-BETA-DEHYDROGENASE 8-RELATED"/>
    <property type="match status" value="1"/>
</dbReference>
<dbReference type="InterPro" id="IPR020904">
    <property type="entry name" value="Sc_DH/Rdtase_CS"/>
</dbReference>
<name>A0A221MI38_9BACI</name>
<reference evidence="3 4" key="1">
    <citation type="journal article" date="2003" name="Int. J. Syst. Evol. Microbiol.">
        <title>Virgibacillus carmonensis sp. nov., Virgibacillus necropolis sp. nov. and Virgibacillus picturae sp. nov., three novel species isolated from deteriorated mural paintings, transfer of the species of the genus salibacillus to Virgibacillus, as Virgibacillus marismortui comb. nov. and Virgibacillus salexigens comb. nov., and emended description of the genus Virgibacillus.</title>
        <authorList>
            <person name="Heyrman J."/>
            <person name="Logan N.A."/>
            <person name="Busse H.J."/>
            <person name="Balcaen A."/>
            <person name="Lebbe L."/>
            <person name="Rodriguez-Diaz M."/>
            <person name="Swings J."/>
            <person name="De Vos P."/>
        </authorList>
    </citation>
    <scope>NUCLEOTIDE SEQUENCE [LARGE SCALE GENOMIC DNA]</scope>
    <source>
        <strain evidence="3 4">LMG 19488</strain>
    </source>
</reference>
<dbReference type="SUPFAM" id="SSF51735">
    <property type="entry name" value="NAD(P)-binding Rossmann-fold domains"/>
    <property type="match status" value="1"/>
</dbReference>
<dbReference type="FunFam" id="3.40.50.720:FF:000084">
    <property type="entry name" value="Short-chain dehydrogenase reductase"/>
    <property type="match status" value="1"/>
</dbReference>
<dbReference type="Gene3D" id="3.40.50.720">
    <property type="entry name" value="NAD(P)-binding Rossmann-like Domain"/>
    <property type="match status" value="1"/>
</dbReference>
<dbReference type="OrthoDB" id="9803333at2"/>
<evidence type="ECO:0000256" key="1">
    <source>
        <dbReference type="ARBA" id="ARBA00006484"/>
    </source>
</evidence>
<protein>
    <submittedName>
        <fullName evidence="3">3-ketoacyl-ACP reductase</fullName>
    </submittedName>
</protein>
<keyword evidence="4" id="KW-1185">Reference proteome</keyword>
<evidence type="ECO:0000256" key="2">
    <source>
        <dbReference type="ARBA" id="ARBA00023002"/>
    </source>
</evidence>
<dbReference type="GO" id="GO:0008206">
    <property type="term" value="P:bile acid metabolic process"/>
    <property type="evidence" value="ECO:0007669"/>
    <property type="project" value="UniProtKB-ARBA"/>
</dbReference>
<accession>A0A221MI38</accession>
<gene>
    <name evidence="3" type="ORF">CFK40_05290</name>
</gene>
<dbReference type="PRINTS" id="PR00081">
    <property type="entry name" value="GDHRDH"/>
</dbReference>
<proteinExistence type="inferred from homology"/>
<dbReference type="PANTHER" id="PTHR24321">
    <property type="entry name" value="DEHYDROGENASES, SHORT CHAIN"/>
    <property type="match status" value="1"/>
</dbReference>
<dbReference type="PRINTS" id="PR00080">
    <property type="entry name" value="SDRFAMILY"/>
</dbReference>
<dbReference type="Proteomes" id="UP000204391">
    <property type="component" value="Chromosome"/>
</dbReference>
<dbReference type="NCBIfam" id="NF005559">
    <property type="entry name" value="PRK07231.1"/>
    <property type="match status" value="1"/>
</dbReference>
<dbReference type="InterPro" id="IPR002347">
    <property type="entry name" value="SDR_fam"/>
</dbReference>
<dbReference type="InterPro" id="IPR036291">
    <property type="entry name" value="NAD(P)-bd_dom_sf"/>
</dbReference>
<dbReference type="RefSeq" id="WP_089534298.1">
    <property type="nucleotide sequence ID" value="NZ_CP022437.1"/>
</dbReference>
<evidence type="ECO:0000313" key="4">
    <source>
        <dbReference type="Proteomes" id="UP000204391"/>
    </source>
</evidence>
<dbReference type="AlphaFoldDB" id="A0A221MI38"/>
<evidence type="ECO:0000313" key="3">
    <source>
        <dbReference type="EMBL" id="ASN07305.1"/>
    </source>
</evidence>
<organism evidence="3 4">
    <name type="scientific">Virgibacillus necropolis</name>
    <dbReference type="NCBI Taxonomy" id="163877"/>
    <lineage>
        <taxon>Bacteria</taxon>
        <taxon>Bacillati</taxon>
        <taxon>Bacillota</taxon>
        <taxon>Bacilli</taxon>
        <taxon>Bacillales</taxon>
        <taxon>Bacillaceae</taxon>
        <taxon>Virgibacillus</taxon>
    </lineage>
</organism>
<dbReference type="PROSITE" id="PS00061">
    <property type="entry name" value="ADH_SHORT"/>
    <property type="match status" value="1"/>
</dbReference>
<comment type="similarity">
    <text evidence="1">Belongs to the short-chain dehydrogenases/reductases (SDR) family.</text>
</comment>
<dbReference type="Pfam" id="PF13561">
    <property type="entry name" value="adh_short_C2"/>
    <property type="match status" value="1"/>
</dbReference>
<dbReference type="CDD" id="cd05233">
    <property type="entry name" value="SDR_c"/>
    <property type="match status" value="1"/>
</dbReference>
<sequence>MRLQNKTIIVTGANGGMGLETVKTLLQEGANIIACDINTNQLVMLENSKLTIYDGNLLDETHVQNIFSKTTEQYPKIDGLVNTAGIAQRATPIDDVSLDEWNKTMEINMTMLFLTCREAAKYMKKQQSGSIVTIASISAVRPRPGLQTYVASKGGAESFSRALAIELAENNVRVNTIHPGPCDTNMLQQFTAKEADSEVTKEEVFRKSVPLGKLLTPSDIAQSILFLLTEEASMITGAALNVDGGRGI</sequence>